<dbReference type="GO" id="GO:0055129">
    <property type="term" value="P:L-proline biosynthetic process"/>
    <property type="evidence" value="ECO:0007669"/>
    <property type="project" value="UniProtKB-UniRule"/>
</dbReference>
<dbReference type="PANTHER" id="PTHR11645">
    <property type="entry name" value="PYRROLINE-5-CARBOXYLATE REDUCTASE"/>
    <property type="match status" value="1"/>
</dbReference>
<keyword evidence="6 9" id="KW-0028">Amino-acid biosynthesis</keyword>
<evidence type="ECO:0000313" key="12">
    <source>
        <dbReference type="EMBL" id="GGE54187.1"/>
    </source>
</evidence>
<evidence type="ECO:0000256" key="9">
    <source>
        <dbReference type="RuleBase" id="RU003903"/>
    </source>
</evidence>
<dbReference type="EMBL" id="BMFK01000001">
    <property type="protein sequence ID" value="GGE54187.1"/>
    <property type="molecule type" value="Genomic_DNA"/>
</dbReference>
<dbReference type="Proteomes" id="UP000605259">
    <property type="component" value="Unassembled WGS sequence"/>
</dbReference>
<dbReference type="HAMAP" id="MF_01925">
    <property type="entry name" value="P5C_reductase"/>
    <property type="match status" value="1"/>
</dbReference>
<keyword evidence="4 6" id="KW-0560">Oxidoreductase</keyword>
<evidence type="ECO:0000256" key="3">
    <source>
        <dbReference type="ARBA" id="ARBA00022857"/>
    </source>
</evidence>
<evidence type="ECO:0000313" key="13">
    <source>
        <dbReference type="Proteomes" id="UP000605259"/>
    </source>
</evidence>
<comment type="catalytic activity">
    <reaction evidence="6">
        <text>L-proline + NAD(+) = (S)-1-pyrroline-5-carboxylate + NADH + 2 H(+)</text>
        <dbReference type="Rhea" id="RHEA:14105"/>
        <dbReference type="ChEBI" id="CHEBI:15378"/>
        <dbReference type="ChEBI" id="CHEBI:17388"/>
        <dbReference type="ChEBI" id="CHEBI:57540"/>
        <dbReference type="ChEBI" id="CHEBI:57945"/>
        <dbReference type="ChEBI" id="CHEBI:60039"/>
        <dbReference type="EC" id="1.5.1.2"/>
    </reaction>
</comment>
<evidence type="ECO:0000256" key="8">
    <source>
        <dbReference type="PIRSR" id="PIRSR000193-1"/>
    </source>
</evidence>
<keyword evidence="6" id="KW-0963">Cytoplasm</keyword>
<evidence type="ECO:0000256" key="2">
    <source>
        <dbReference type="ARBA" id="ARBA00022650"/>
    </source>
</evidence>
<reference evidence="12" key="2">
    <citation type="submission" date="2020-09" db="EMBL/GenBank/DDBJ databases">
        <authorList>
            <person name="Sun Q."/>
            <person name="Zhou Y."/>
        </authorList>
    </citation>
    <scope>NUCLEOTIDE SEQUENCE</scope>
    <source>
        <strain evidence="12">CGMCC 1.12698</strain>
    </source>
</reference>
<proteinExistence type="inferred from homology"/>
<dbReference type="AlphaFoldDB" id="A0A917ELY4"/>
<feature type="binding site" evidence="8">
    <location>
        <begin position="70"/>
        <end position="73"/>
    </location>
    <ligand>
        <name>NADP(+)</name>
        <dbReference type="ChEBI" id="CHEBI:58349"/>
    </ligand>
</feature>
<dbReference type="RefSeq" id="WP_188386477.1">
    <property type="nucleotide sequence ID" value="NZ_BMFK01000001.1"/>
</dbReference>
<dbReference type="Gene3D" id="3.40.50.720">
    <property type="entry name" value="NAD(P)-binding Rossmann-like Domain"/>
    <property type="match status" value="1"/>
</dbReference>
<dbReference type="GO" id="GO:0004735">
    <property type="term" value="F:pyrroline-5-carboxylate reductase activity"/>
    <property type="evidence" value="ECO:0007669"/>
    <property type="project" value="UniProtKB-UniRule"/>
</dbReference>
<evidence type="ECO:0000259" key="10">
    <source>
        <dbReference type="Pfam" id="PF03807"/>
    </source>
</evidence>
<evidence type="ECO:0000256" key="4">
    <source>
        <dbReference type="ARBA" id="ARBA00023002"/>
    </source>
</evidence>
<name>A0A917ELY4_9BACI</name>
<protein>
    <recommendedName>
        <fullName evidence="6 7">Pyrroline-5-carboxylate reductase</fullName>
        <shortName evidence="6">P5C reductase</shortName>
        <shortName evidence="6">P5CR</shortName>
        <ecNumber evidence="6 7">1.5.1.2</ecNumber>
    </recommendedName>
    <alternativeName>
        <fullName evidence="6">PCA reductase</fullName>
    </alternativeName>
</protein>
<evidence type="ECO:0000256" key="1">
    <source>
        <dbReference type="ARBA" id="ARBA00005525"/>
    </source>
</evidence>
<sequence length="274" mass="29650">MKKISFLGAGSMAEAMISGLLQAQICTKEGIVATNRSNDEQLMYLHETYGINTTRNKRDFIQDADIIVLACKPKDASSGVSSICEYVQEHQLIISVMAGIPTSYITQLLGKNNPIIRVMPNTSATIGKSATAISASLHANEEHVALAHTLFTTIGVVQTVEENDLDAVTGLSGSGPAYVYYLVEAMEKAAQEIGLDHQTAKPLILQTIIGAAEMLKHSQKHPSILRKEVTSQGGTTEAGIATLQQYNYEEAMIACIKNATKRSKEMGEVYSKEK</sequence>
<dbReference type="InterPro" id="IPR053790">
    <property type="entry name" value="P5CR-like_CS"/>
</dbReference>
<dbReference type="InterPro" id="IPR028939">
    <property type="entry name" value="P5C_Rdtase_cat_N"/>
</dbReference>
<comment type="pathway">
    <text evidence="6 9">Amino-acid biosynthesis; L-proline biosynthesis; L-proline from L-glutamate 5-semialdehyde: step 1/1.</text>
</comment>
<dbReference type="InterPro" id="IPR008927">
    <property type="entry name" value="6-PGluconate_DH-like_C_sf"/>
</dbReference>
<comment type="subcellular location">
    <subcellularLocation>
        <location evidence="6">Cytoplasm</location>
    </subcellularLocation>
</comment>
<evidence type="ECO:0000256" key="6">
    <source>
        <dbReference type="HAMAP-Rule" id="MF_01925"/>
    </source>
</evidence>
<keyword evidence="2 6" id="KW-0641">Proline biosynthesis</keyword>
<feature type="domain" description="Pyrroline-5-carboxylate reductase dimerisation" evidence="11">
    <location>
        <begin position="162"/>
        <end position="266"/>
    </location>
</feature>
<dbReference type="GO" id="GO:0005737">
    <property type="term" value="C:cytoplasm"/>
    <property type="evidence" value="ECO:0007669"/>
    <property type="project" value="UniProtKB-SubCell"/>
</dbReference>
<dbReference type="Pfam" id="PF03807">
    <property type="entry name" value="F420_oxidored"/>
    <property type="match status" value="1"/>
</dbReference>
<feature type="domain" description="Pyrroline-5-carboxylate reductase catalytic N-terminal" evidence="10">
    <location>
        <begin position="3"/>
        <end position="99"/>
    </location>
</feature>
<comment type="similarity">
    <text evidence="1 6 9">Belongs to the pyrroline-5-carboxylate reductase family.</text>
</comment>
<dbReference type="PROSITE" id="PS00521">
    <property type="entry name" value="P5CR"/>
    <property type="match status" value="1"/>
</dbReference>
<accession>A0A917ELY4</accession>
<dbReference type="InterPro" id="IPR029036">
    <property type="entry name" value="P5CR_dimer"/>
</dbReference>
<comment type="catalytic activity">
    <reaction evidence="6 9">
        <text>L-proline + NADP(+) = (S)-1-pyrroline-5-carboxylate + NADPH + 2 H(+)</text>
        <dbReference type="Rhea" id="RHEA:14109"/>
        <dbReference type="ChEBI" id="CHEBI:15378"/>
        <dbReference type="ChEBI" id="CHEBI:17388"/>
        <dbReference type="ChEBI" id="CHEBI:57783"/>
        <dbReference type="ChEBI" id="CHEBI:58349"/>
        <dbReference type="ChEBI" id="CHEBI:60039"/>
        <dbReference type="EC" id="1.5.1.2"/>
    </reaction>
</comment>
<dbReference type="SUPFAM" id="SSF51735">
    <property type="entry name" value="NAD(P)-binding Rossmann-fold domains"/>
    <property type="match status" value="1"/>
</dbReference>
<dbReference type="InterPro" id="IPR000304">
    <property type="entry name" value="Pyrroline-COOH_reductase"/>
</dbReference>
<dbReference type="Pfam" id="PF14748">
    <property type="entry name" value="P5CR_dimer"/>
    <property type="match status" value="1"/>
</dbReference>
<dbReference type="NCBIfam" id="TIGR00112">
    <property type="entry name" value="proC"/>
    <property type="match status" value="1"/>
</dbReference>
<comment type="caution">
    <text evidence="12">The sequence shown here is derived from an EMBL/GenBank/DDBJ whole genome shotgun (WGS) entry which is preliminary data.</text>
</comment>
<reference evidence="12" key="1">
    <citation type="journal article" date="2014" name="Int. J. Syst. Evol. Microbiol.">
        <title>Complete genome sequence of Corynebacterium casei LMG S-19264T (=DSM 44701T), isolated from a smear-ripened cheese.</title>
        <authorList>
            <consortium name="US DOE Joint Genome Institute (JGI-PGF)"/>
            <person name="Walter F."/>
            <person name="Albersmeier A."/>
            <person name="Kalinowski J."/>
            <person name="Ruckert C."/>
        </authorList>
    </citation>
    <scope>NUCLEOTIDE SEQUENCE</scope>
    <source>
        <strain evidence="12">CGMCC 1.12698</strain>
    </source>
</reference>
<dbReference type="InterPro" id="IPR036291">
    <property type="entry name" value="NAD(P)-bd_dom_sf"/>
</dbReference>
<dbReference type="NCBIfam" id="NF005813">
    <property type="entry name" value="PRK07679.1"/>
    <property type="match status" value="1"/>
</dbReference>
<evidence type="ECO:0000256" key="5">
    <source>
        <dbReference type="ARBA" id="ARBA00058118"/>
    </source>
</evidence>
<keyword evidence="13" id="KW-1185">Reference proteome</keyword>
<comment type="function">
    <text evidence="5 6">Catalyzes the reduction of 1-pyrroline-5-carboxylate (PCA) to L-proline.</text>
</comment>
<gene>
    <name evidence="6 12" type="primary">proC</name>
    <name evidence="12" type="ORF">GCM10007140_00650</name>
</gene>
<dbReference type="Gene3D" id="1.10.3730.10">
    <property type="entry name" value="ProC C-terminal domain-like"/>
    <property type="match status" value="1"/>
</dbReference>
<dbReference type="FunFam" id="1.10.3730.10:FF:000001">
    <property type="entry name" value="Pyrroline-5-carboxylate reductase"/>
    <property type="match status" value="1"/>
</dbReference>
<keyword evidence="3 6" id="KW-0521">NADP</keyword>
<feature type="binding site" evidence="8">
    <location>
        <begin position="7"/>
        <end position="12"/>
    </location>
    <ligand>
        <name>NADP(+)</name>
        <dbReference type="ChEBI" id="CHEBI:58349"/>
    </ligand>
</feature>
<organism evidence="12 13">
    <name type="scientific">Priestia taiwanensis</name>
    <dbReference type="NCBI Taxonomy" id="1347902"/>
    <lineage>
        <taxon>Bacteria</taxon>
        <taxon>Bacillati</taxon>
        <taxon>Bacillota</taxon>
        <taxon>Bacilli</taxon>
        <taxon>Bacillales</taxon>
        <taxon>Bacillaceae</taxon>
        <taxon>Priestia</taxon>
    </lineage>
</organism>
<dbReference type="PIRSF" id="PIRSF000193">
    <property type="entry name" value="Pyrrol-5-carb_rd"/>
    <property type="match status" value="1"/>
</dbReference>
<dbReference type="EC" id="1.5.1.2" evidence="6 7"/>
<dbReference type="PANTHER" id="PTHR11645:SF49">
    <property type="entry name" value="PYRROLINE-5-CARBOXYLATE REDUCTASE 1"/>
    <property type="match status" value="1"/>
</dbReference>
<dbReference type="SUPFAM" id="SSF48179">
    <property type="entry name" value="6-phosphogluconate dehydrogenase C-terminal domain-like"/>
    <property type="match status" value="1"/>
</dbReference>
<evidence type="ECO:0000259" key="11">
    <source>
        <dbReference type="Pfam" id="PF14748"/>
    </source>
</evidence>
<evidence type="ECO:0000256" key="7">
    <source>
        <dbReference type="NCBIfam" id="TIGR00112"/>
    </source>
</evidence>